<protein>
    <submittedName>
        <fullName evidence="2">Acyl dehydratase</fullName>
    </submittedName>
</protein>
<feature type="domain" description="MaoC-like" evidence="1">
    <location>
        <begin position="184"/>
        <end position="261"/>
    </location>
</feature>
<name>A0ABR7Z7R1_9PSED</name>
<dbReference type="Pfam" id="PF01575">
    <property type="entry name" value="MaoC_dehydratas"/>
    <property type="match status" value="1"/>
</dbReference>
<dbReference type="EMBL" id="JAAOCA010000036">
    <property type="protein sequence ID" value="MBD1601499.1"/>
    <property type="molecule type" value="Genomic_DNA"/>
</dbReference>
<accession>A0ABR7Z7R1</accession>
<comment type="caution">
    <text evidence="2">The sequence shown here is derived from an EMBL/GenBank/DDBJ whole genome shotgun (WGS) entry which is preliminary data.</text>
</comment>
<dbReference type="InterPro" id="IPR029069">
    <property type="entry name" value="HotDog_dom_sf"/>
</dbReference>
<sequence length="282" mass="30421">MTHWQTYDAPPAMAGLYARAALRQRVSGQQLPDTGLRCVMVIDPVRLGAYRKVCGYDNTGLLPPTYPHVLAFVLQLALLTDPGFPFPLVGLVQLAERIRVLRPLGGVARASVSVYLGELQAHAEGAAFSLVTQLHDALGLLWEGETDLLCRKAQLQGQWAAPPAPAELPAGEVTRWLAGKDIGRQYAKVAGDYNPIHLSLPSARLFGFQQAIAPGMWSLARSLAALQHHIPDAGLQFNTQFLRPVPLPSEVVLNASAPGEDGHFSLTGRDASVYLAGEWAPL</sequence>
<dbReference type="Proteomes" id="UP000805841">
    <property type="component" value="Unassembled WGS sequence"/>
</dbReference>
<reference evidence="2 3" key="1">
    <citation type="journal article" date="2020" name="Insects">
        <title>Bacteria Belonging to Pseudomonas typographi sp. nov. from the Bark Beetle Ips typographus Have Genomic Potential to Aid in the Host Ecology.</title>
        <authorList>
            <person name="Peral-Aranega E."/>
            <person name="Saati-Santamaria Z."/>
            <person name="Kolarik M."/>
            <person name="Rivas R."/>
            <person name="Garcia-Fraile P."/>
        </authorList>
    </citation>
    <scope>NUCLEOTIDE SEQUENCE [LARGE SCALE GENOMIC DNA]</scope>
    <source>
        <strain evidence="2 3">CA3A</strain>
    </source>
</reference>
<proteinExistence type="predicted"/>
<evidence type="ECO:0000313" key="2">
    <source>
        <dbReference type="EMBL" id="MBD1601499.1"/>
    </source>
</evidence>
<dbReference type="SUPFAM" id="SSF54637">
    <property type="entry name" value="Thioesterase/thiol ester dehydrase-isomerase"/>
    <property type="match status" value="2"/>
</dbReference>
<evidence type="ECO:0000259" key="1">
    <source>
        <dbReference type="Pfam" id="PF01575"/>
    </source>
</evidence>
<keyword evidence="3" id="KW-1185">Reference proteome</keyword>
<dbReference type="PANTHER" id="PTHR43841:SF1">
    <property type="entry name" value="3-HYDROXYACYL-THIOESTER DEHYDRATASE X"/>
    <property type="match status" value="1"/>
</dbReference>
<dbReference type="InterPro" id="IPR002539">
    <property type="entry name" value="MaoC-like_dom"/>
</dbReference>
<dbReference type="PANTHER" id="PTHR43841">
    <property type="entry name" value="3-HYDROXYACYL-THIOESTER DEHYDRATASE HTDX-RELATED"/>
    <property type="match status" value="1"/>
</dbReference>
<dbReference type="Gene3D" id="3.10.129.10">
    <property type="entry name" value="Hotdog Thioesterase"/>
    <property type="match status" value="1"/>
</dbReference>
<gene>
    <name evidence="2" type="ORF">HAQ05_22740</name>
</gene>
<organism evidence="2 3">
    <name type="scientific">Pseudomonas typographi</name>
    <dbReference type="NCBI Taxonomy" id="2715964"/>
    <lineage>
        <taxon>Bacteria</taxon>
        <taxon>Pseudomonadati</taxon>
        <taxon>Pseudomonadota</taxon>
        <taxon>Gammaproteobacteria</taxon>
        <taxon>Pseudomonadales</taxon>
        <taxon>Pseudomonadaceae</taxon>
        <taxon>Pseudomonas</taxon>
    </lineage>
</organism>
<evidence type="ECO:0000313" key="3">
    <source>
        <dbReference type="Proteomes" id="UP000805841"/>
    </source>
</evidence>